<dbReference type="SUPFAM" id="SSF53335">
    <property type="entry name" value="S-adenosyl-L-methionine-dependent methyltransferases"/>
    <property type="match status" value="1"/>
</dbReference>
<gene>
    <name evidence="3" type="ORF">NLU13_6227</name>
</gene>
<dbReference type="InterPro" id="IPR029063">
    <property type="entry name" value="SAM-dependent_MTases_sf"/>
</dbReference>
<proteinExistence type="inferred from homology"/>
<evidence type="ECO:0000259" key="2">
    <source>
        <dbReference type="Pfam" id="PF08241"/>
    </source>
</evidence>
<comment type="caution">
    <text evidence="3">The sequence shown here is derived from an EMBL/GenBank/DDBJ whole genome shotgun (WGS) entry which is preliminary data.</text>
</comment>
<reference evidence="3" key="1">
    <citation type="submission" date="2022-10" db="EMBL/GenBank/DDBJ databases">
        <title>Determination and structural analysis of whole genome sequence of Sarocladium strictum F4-1.</title>
        <authorList>
            <person name="Hu L."/>
            <person name="Jiang Y."/>
        </authorList>
    </citation>
    <scope>NUCLEOTIDE SEQUENCE</scope>
    <source>
        <strain evidence="3">F4-1</strain>
    </source>
</reference>
<dbReference type="PANTHER" id="PTHR43591">
    <property type="entry name" value="METHYLTRANSFERASE"/>
    <property type="match status" value="1"/>
</dbReference>
<evidence type="ECO:0000313" key="4">
    <source>
        <dbReference type="Proteomes" id="UP001175261"/>
    </source>
</evidence>
<dbReference type="CDD" id="cd02440">
    <property type="entry name" value="AdoMet_MTases"/>
    <property type="match status" value="1"/>
</dbReference>
<dbReference type="Gene3D" id="3.40.50.150">
    <property type="entry name" value="Vaccinia Virus protein VP39"/>
    <property type="match status" value="1"/>
</dbReference>
<name>A0AA39L732_SARSR</name>
<comment type="similarity">
    <text evidence="1">Belongs to the methyltransferase superfamily. LaeA methyltransferase family.</text>
</comment>
<feature type="domain" description="Methyltransferase type 11" evidence="2">
    <location>
        <begin position="50"/>
        <end position="146"/>
    </location>
</feature>
<protein>
    <recommendedName>
        <fullName evidence="2">Methyltransferase type 11 domain-containing protein</fullName>
    </recommendedName>
</protein>
<evidence type="ECO:0000256" key="1">
    <source>
        <dbReference type="ARBA" id="ARBA00038158"/>
    </source>
</evidence>
<dbReference type="InterPro" id="IPR013216">
    <property type="entry name" value="Methyltransf_11"/>
</dbReference>
<dbReference type="GO" id="GO:0008757">
    <property type="term" value="F:S-adenosylmethionine-dependent methyltransferase activity"/>
    <property type="evidence" value="ECO:0007669"/>
    <property type="project" value="InterPro"/>
</dbReference>
<dbReference type="PANTHER" id="PTHR43591:SF24">
    <property type="entry name" value="2-METHOXY-6-POLYPRENYL-1,4-BENZOQUINOL METHYLASE, MITOCHONDRIAL"/>
    <property type="match status" value="1"/>
</dbReference>
<organism evidence="3 4">
    <name type="scientific">Sarocladium strictum</name>
    <name type="common">Black bundle disease fungus</name>
    <name type="synonym">Acremonium strictum</name>
    <dbReference type="NCBI Taxonomy" id="5046"/>
    <lineage>
        <taxon>Eukaryota</taxon>
        <taxon>Fungi</taxon>
        <taxon>Dikarya</taxon>
        <taxon>Ascomycota</taxon>
        <taxon>Pezizomycotina</taxon>
        <taxon>Sordariomycetes</taxon>
        <taxon>Hypocreomycetidae</taxon>
        <taxon>Hypocreales</taxon>
        <taxon>Sarocladiaceae</taxon>
        <taxon>Sarocladium</taxon>
    </lineage>
</organism>
<dbReference type="EMBL" id="JAPDFR010000005">
    <property type="protein sequence ID" value="KAK0386390.1"/>
    <property type="molecule type" value="Genomic_DNA"/>
</dbReference>
<sequence length="279" mass="30441">MATEHHGSYAPGYKPSHIAHHEWRTAENSAAYLLPHITKRVQEKADIRLLDVGAGPGTISAGFAKYLPNGRVVATDISDKVLDRAREHAAAAGVHNIDFRNASVYELPFADASFDVVHASQVLCHLDRPEQALAEMVRVTKPGGVVGVRESDLRTVACWPDIKEVKDAFDLIADAMEQNGGSGMGGRKLIPWALAAGVPRDAITMTYGTWCFSEPADRKVWASAMIARFKGGEIRERAVRTGLASEEEMEAMVRGLERWIDSEDASMGLLHGELLINVT</sequence>
<keyword evidence="4" id="KW-1185">Reference proteome</keyword>
<dbReference type="Pfam" id="PF08241">
    <property type="entry name" value="Methyltransf_11"/>
    <property type="match status" value="1"/>
</dbReference>
<evidence type="ECO:0000313" key="3">
    <source>
        <dbReference type="EMBL" id="KAK0386390.1"/>
    </source>
</evidence>
<dbReference type="Proteomes" id="UP001175261">
    <property type="component" value="Unassembled WGS sequence"/>
</dbReference>
<accession>A0AA39L732</accession>
<dbReference type="AlphaFoldDB" id="A0AA39L732"/>